<accession>A0A0X3BK84</accession>
<evidence type="ECO:0000313" key="3">
    <source>
        <dbReference type="EMBL" id="CVK32562.1"/>
    </source>
</evidence>
<organism evidence="3 4">
    <name type="scientific">Methanoculleus bourgensis</name>
    <dbReference type="NCBI Taxonomy" id="83986"/>
    <lineage>
        <taxon>Archaea</taxon>
        <taxon>Methanobacteriati</taxon>
        <taxon>Methanobacteriota</taxon>
        <taxon>Stenosarchaea group</taxon>
        <taxon>Methanomicrobia</taxon>
        <taxon>Methanomicrobiales</taxon>
        <taxon>Methanomicrobiaceae</taxon>
        <taxon>Methanoculleus</taxon>
    </lineage>
</organism>
<dbReference type="GeneID" id="70638075"/>
<keyword evidence="1" id="KW-0472">Membrane</keyword>
<dbReference type="NCBIfam" id="TIGR02537">
    <property type="entry name" value="arch_flag_Nterm"/>
    <property type="match status" value="1"/>
</dbReference>
<dbReference type="Pfam" id="PF07790">
    <property type="entry name" value="Pilin_N"/>
    <property type="match status" value="1"/>
</dbReference>
<sequence length="141" mass="15287">MMKFRENEDAVSPVIGVILMVAITVILAAIIAMFAFGMTENLTPQKEVYVTTHISVDEDDQDQKVLVVTIQGGKDVSALTKIDYIVGEDGGATEITDPPDRYEVGTYVHIPLDKDADAPQTITIRGMFSDGTIKILAVKTA</sequence>
<dbReference type="InterPro" id="IPR013373">
    <property type="entry name" value="Flagellin/pilin_N_arc"/>
</dbReference>
<dbReference type="InterPro" id="IPR012859">
    <property type="entry name" value="Pilin_N_archaeal"/>
</dbReference>
<feature type="domain" description="Archaeal Type IV pilin N-terminal" evidence="2">
    <location>
        <begin position="9"/>
        <end position="78"/>
    </location>
</feature>
<evidence type="ECO:0000259" key="2">
    <source>
        <dbReference type="Pfam" id="PF07790"/>
    </source>
</evidence>
<dbReference type="PANTHER" id="PTHR38138">
    <property type="entry name" value="VNG6441H"/>
    <property type="match status" value="1"/>
</dbReference>
<dbReference type="KEGG" id="mema:MMAB1_1349"/>
<keyword evidence="1" id="KW-0812">Transmembrane</keyword>
<reference evidence="3 4" key="1">
    <citation type="submission" date="2016-01" db="EMBL/GenBank/DDBJ databases">
        <authorList>
            <person name="Manzoor S."/>
        </authorList>
    </citation>
    <scope>NUCLEOTIDE SEQUENCE [LARGE SCALE GENOMIC DNA]</scope>
    <source>
        <strain evidence="3">Methanoculleus sp MAB1</strain>
    </source>
</reference>
<name>A0A0X3BK84_9EURY</name>
<feature type="transmembrane region" description="Helical" evidence="1">
    <location>
        <begin position="12"/>
        <end position="36"/>
    </location>
</feature>
<evidence type="ECO:0000313" key="4">
    <source>
        <dbReference type="Proteomes" id="UP000069850"/>
    </source>
</evidence>
<dbReference type="RefSeq" id="WP_062263055.1">
    <property type="nucleotide sequence ID" value="NZ_LT158599.1"/>
</dbReference>
<dbReference type="Proteomes" id="UP000069850">
    <property type="component" value="Chromosome 1"/>
</dbReference>
<proteinExistence type="predicted"/>
<dbReference type="EMBL" id="LT158599">
    <property type="protein sequence ID" value="CVK32562.1"/>
    <property type="molecule type" value="Genomic_DNA"/>
</dbReference>
<dbReference type="PANTHER" id="PTHR38138:SF1">
    <property type="entry name" value="ARCHAEAL TYPE IV PILIN N-TERMINAL DOMAIN-CONTAINING PROTEIN"/>
    <property type="match status" value="1"/>
</dbReference>
<keyword evidence="1" id="KW-1133">Transmembrane helix</keyword>
<evidence type="ECO:0000256" key="1">
    <source>
        <dbReference type="SAM" id="Phobius"/>
    </source>
</evidence>
<dbReference type="AlphaFoldDB" id="A0A0X3BK84"/>
<protein>
    <recommendedName>
        <fullName evidence="2">Archaeal Type IV pilin N-terminal domain-containing protein</fullName>
    </recommendedName>
</protein>
<gene>
    <name evidence="3" type="ORF">MMAB1_1349</name>
</gene>